<reference evidence="2 3" key="1">
    <citation type="journal article" date="2017" name="Syst. Appl. Microbiol.">
        <title>Soybeans inoculated with root zone soils of Canadian native legumes harbour diverse and novel Bradyrhizobium spp. that possess agricultural potential.</title>
        <authorList>
            <person name="Bromfield E.S.P."/>
            <person name="Cloutier S."/>
            <person name="Tambong J.T."/>
            <person name="Tran Thi T.V."/>
        </authorList>
    </citation>
    <scope>NUCLEOTIDE SEQUENCE [LARGE SCALE GENOMIC DNA]</scope>
    <source>
        <strain evidence="2 3">323S2</strain>
    </source>
</reference>
<protein>
    <submittedName>
        <fullName evidence="1">Uncharacterized protein</fullName>
    </submittedName>
</protein>
<dbReference type="EMBL" id="JACBFH010000001">
    <property type="protein sequence ID" value="NYY88636.1"/>
    <property type="molecule type" value="Genomic_DNA"/>
</dbReference>
<evidence type="ECO:0000313" key="1">
    <source>
        <dbReference type="EMBL" id="NYY88636.1"/>
    </source>
</evidence>
<organism evidence="1">
    <name type="scientific">Bradyrhizobium barranii subsp. barranii</name>
    <dbReference type="NCBI Taxonomy" id="2823807"/>
    <lineage>
        <taxon>Bacteria</taxon>
        <taxon>Pseudomonadati</taxon>
        <taxon>Pseudomonadota</taxon>
        <taxon>Alphaproteobacteria</taxon>
        <taxon>Hyphomicrobiales</taxon>
        <taxon>Nitrobacteraceae</taxon>
        <taxon>Bradyrhizobium</taxon>
        <taxon>Bradyrhizobium barranii</taxon>
    </lineage>
</organism>
<dbReference type="EMBL" id="CP088280">
    <property type="protein sequence ID" value="UGX95261.1"/>
    <property type="molecule type" value="Genomic_DNA"/>
</dbReference>
<evidence type="ECO:0000313" key="2">
    <source>
        <dbReference type="EMBL" id="UGX95261.1"/>
    </source>
</evidence>
<evidence type="ECO:0000313" key="3">
    <source>
        <dbReference type="Proteomes" id="UP000564836"/>
    </source>
</evidence>
<dbReference type="RefSeq" id="WP_166344542.1">
    <property type="nucleotide sequence ID" value="NZ_CP088280.1"/>
</dbReference>
<dbReference type="Proteomes" id="UP000564836">
    <property type="component" value="Chromosome"/>
</dbReference>
<gene>
    <name evidence="2" type="ORF">G6321_00008980</name>
    <name evidence="1" type="ORF">G6321_09240</name>
</gene>
<dbReference type="AlphaFoldDB" id="A0A7Z0TLI8"/>
<accession>A0A7Z0TLI8</accession>
<reference evidence="2 3" key="3">
    <citation type="journal article" date="2022" name="Int. J. Syst. Evol. Microbiol.">
        <title>Strains of Bradyrhizobium barranii sp. nov. associated with legumes native to Canada are symbionts of soybeans and belong to different subspecies (subsp. barranii subsp. nov. and subsp. apii subsp. nov.) and symbiovars (sv. glycinearum and sv. septentrionale).</title>
        <authorList>
            <person name="Bromfield E.S.P."/>
            <person name="Cloutier S."/>
            <person name="Wasai-Hara S."/>
            <person name="Minamisawa K."/>
        </authorList>
    </citation>
    <scope>NUCLEOTIDE SEQUENCE [LARGE SCALE GENOMIC DNA]</scope>
    <source>
        <strain evidence="2 3">323S2</strain>
    </source>
</reference>
<sequence length="164" mass="17976">MNIDFEGSLKTIDELAAGDLFVMRDNTRRMFGIRATYGAEPAAVILNMAIKEADPFPCVATGHFLGEQALIHLAKAVLVPDFSEAGLDFRSEVADGPGTLFFSPDRICMRVARRREGFFYVDLKSGEVSSSRPGGIEVPRWSIKLPSKVSEHQTLLKFDGPSPA</sequence>
<proteinExistence type="predicted"/>
<reference evidence="1" key="2">
    <citation type="submission" date="2020-06" db="EMBL/GenBank/DDBJ databases">
        <title>Whole Genome Sequence of Bradyrhizobium sp. Strain 323S2.</title>
        <authorList>
            <person name="Bromfield E.S.P."/>
        </authorList>
    </citation>
    <scope>NUCLEOTIDE SEQUENCE [LARGE SCALE GENOMIC DNA]</scope>
    <source>
        <strain evidence="1">323S2</strain>
    </source>
</reference>
<name>A0A7Z0TLI8_9BRAD</name>